<dbReference type="InterPro" id="IPR043128">
    <property type="entry name" value="Rev_trsase/Diguanyl_cyclase"/>
</dbReference>
<dbReference type="GO" id="GO:0000166">
    <property type="term" value="F:nucleotide binding"/>
    <property type="evidence" value="ECO:0007669"/>
    <property type="project" value="UniProtKB-KW"/>
</dbReference>
<dbReference type="InterPro" id="IPR038242">
    <property type="entry name" value="Cmr2_N"/>
</dbReference>
<dbReference type="Gene3D" id="3.30.70.2220">
    <property type="entry name" value="CRISPR-Cas system, Cmr2 subunit, D1 domain, cysteine cluster"/>
    <property type="match status" value="1"/>
</dbReference>
<evidence type="ECO:0000256" key="2">
    <source>
        <dbReference type="ARBA" id="ARBA00023118"/>
    </source>
</evidence>
<protein>
    <recommendedName>
        <fullName evidence="4">GGDEF domain-containing protein</fullName>
    </recommendedName>
</protein>
<dbReference type="InterPro" id="IPR024615">
    <property type="entry name" value="CRISPR-assoc_Cmr2_N"/>
</dbReference>
<feature type="domain" description="GGDEF" evidence="4">
    <location>
        <begin position="330"/>
        <end position="474"/>
    </location>
</feature>
<dbReference type="Proteomes" id="UP000298860">
    <property type="component" value="Unassembled WGS sequence"/>
</dbReference>
<dbReference type="InterPro" id="IPR054767">
    <property type="entry name" value="Cas10-Cmr2_palm2"/>
</dbReference>
<keyword evidence="6" id="KW-1185">Reference proteome</keyword>
<accession>A0A4D4J124</accession>
<gene>
    <name evidence="5" type="ORF">GTS_07170</name>
</gene>
<dbReference type="GO" id="GO:0051607">
    <property type="term" value="P:defense response to virus"/>
    <property type="evidence" value="ECO:0007669"/>
    <property type="project" value="UniProtKB-KW"/>
</dbReference>
<evidence type="ECO:0000256" key="1">
    <source>
        <dbReference type="ARBA" id="ARBA00022741"/>
    </source>
</evidence>
<keyword evidence="2" id="KW-0051">Antiviral defense</keyword>
<feature type="region of interest" description="Disordered" evidence="3">
    <location>
        <begin position="164"/>
        <end position="209"/>
    </location>
</feature>
<dbReference type="Pfam" id="PF22335">
    <property type="entry name" value="Cas10-Cmr2_palm2"/>
    <property type="match status" value="1"/>
</dbReference>
<dbReference type="RefSeq" id="WP_192909364.1">
    <property type="nucleotide sequence ID" value="NZ_BJFL01000002.1"/>
</dbReference>
<proteinExistence type="predicted"/>
<dbReference type="Gene3D" id="3.30.70.270">
    <property type="match status" value="1"/>
</dbReference>
<evidence type="ECO:0000313" key="6">
    <source>
        <dbReference type="Proteomes" id="UP000298860"/>
    </source>
</evidence>
<comment type="caution">
    <text evidence="5">The sequence shown here is derived from an EMBL/GenBank/DDBJ whole genome shotgun (WGS) entry which is preliminary data.</text>
</comment>
<evidence type="ECO:0000313" key="5">
    <source>
        <dbReference type="EMBL" id="GDY29084.1"/>
    </source>
</evidence>
<dbReference type="Pfam" id="PF12469">
    <property type="entry name" value="Cmr2_N"/>
    <property type="match status" value="1"/>
</dbReference>
<keyword evidence="1" id="KW-0547">Nucleotide-binding</keyword>
<dbReference type="EMBL" id="BJFL01000002">
    <property type="protein sequence ID" value="GDY29084.1"/>
    <property type="molecule type" value="Genomic_DNA"/>
</dbReference>
<sequence>MPIDLVFVSVGGVQRFVAESRKTVDAAGASSVVRYVMTQAAHAVQSALADRPWPCGLVFPTPGTLARAAGGTADVTNKLAFLAPAGTGPDLARQAAEAARSAWRGLVERAFGADRPTPGFPDLAWVSVTGSFGDDAEYRALWRRAGAAMGERRRARVFDPVSPGPTALCTQSPALPAAAGVPRRTARRDRTEKLSVAGWTKRHHGRADDDADFPSTTVVASAAFRAALLTRAAADEEFRARLSRPVGELDEILRQIGDGRRHRGLPPGIPIPDGLRALSDRLGTAVSPDAWEPDALRAEHGDDLDGGLIDRGHQQARQLVSAVDDARLTPYYAIVVQDLDRLGTAISGLGLADQRRAAEALAELGHAQRALADSADHLGVSVYAGGDDFVAFAPAARALRLAKELRLLTRDAIAGSPLAAAGPGGGTVTASTAVLFSHMTRSLQEAIAAAQDALHRAKKAEGRGGRNRNALTVVVRRRGGERARTILPWWPPEDGKGRTAADLLDVVAPRGQAATFSARLAARLEQDRMHLDELGRTPELWSLLRAELDRLVARQGGTAEVADALCALGLDERGTHGFNPVPAALVGRFLARECR</sequence>
<dbReference type="InterPro" id="IPR000160">
    <property type="entry name" value="GGDEF_dom"/>
</dbReference>
<organism evidence="5 6">
    <name type="scientific">Gandjariella thermophila</name>
    <dbReference type="NCBI Taxonomy" id="1931992"/>
    <lineage>
        <taxon>Bacteria</taxon>
        <taxon>Bacillati</taxon>
        <taxon>Actinomycetota</taxon>
        <taxon>Actinomycetes</taxon>
        <taxon>Pseudonocardiales</taxon>
        <taxon>Pseudonocardiaceae</taxon>
        <taxon>Gandjariella</taxon>
    </lineage>
</organism>
<reference evidence="6" key="1">
    <citation type="submission" date="2019-04" db="EMBL/GenBank/DDBJ databases">
        <title>Draft genome sequence of Pseudonocardiaceae bacterium SL3-2-4.</title>
        <authorList>
            <person name="Ningsih F."/>
            <person name="Yokota A."/>
            <person name="Sakai Y."/>
            <person name="Nanatani K."/>
            <person name="Yabe S."/>
            <person name="Oetari A."/>
            <person name="Sjamsuridzal W."/>
        </authorList>
    </citation>
    <scope>NUCLEOTIDE SEQUENCE [LARGE SCALE GENOMIC DNA]</scope>
    <source>
        <strain evidence="6">SL3-2-4</strain>
    </source>
</reference>
<dbReference type="PROSITE" id="PS50887">
    <property type="entry name" value="GGDEF"/>
    <property type="match status" value="1"/>
</dbReference>
<dbReference type="AlphaFoldDB" id="A0A4D4J124"/>
<evidence type="ECO:0000259" key="4">
    <source>
        <dbReference type="PROSITE" id="PS50887"/>
    </source>
</evidence>
<name>A0A4D4J124_9PSEU</name>
<evidence type="ECO:0000256" key="3">
    <source>
        <dbReference type="SAM" id="MobiDB-lite"/>
    </source>
</evidence>